<feature type="region of interest" description="Disordered" evidence="1">
    <location>
        <begin position="319"/>
        <end position="360"/>
    </location>
</feature>
<feature type="non-terminal residue" evidence="3">
    <location>
        <position position="1"/>
    </location>
</feature>
<dbReference type="Proteomes" id="UP000694871">
    <property type="component" value="Unplaced"/>
</dbReference>
<organism evidence="2 3">
    <name type="scientific">Gekko japonicus</name>
    <name type="common">Schlegel's Japanese gecko</name>
    <dbReference type="NCBI Taxonomy" id="146911"/>
    <lineage>
        <taxon>Eukaryota</taxon>
        <taxon>Metazoa</taxon>
        <taxon>Chordata</taxon>
        <taxon>Craniata</taxon>
        <taxon>Vertebrata</taxon>
        <taxon>Euteleostomi</taxon>
        <taxon>Lepidosauria</taxon>
        <taxon>Squamata</taxon>
        <taxon>Bifurcata</taxon>
        <taxon>Gekkota</taxon>
        <taxon>Gekkonidae</taxon>
        <taxon>Gekkoninae</taxon>
        <taxon>Gekko</taxon>
    </lineage>
</organism>
<dbReference type="GeneID" id="107116556"/>
<accession>A0ABM1KJU0</accession>
<evidence type="ECO:0000313" key="3">
    <source>
        <dbReference type="RefSeq" id="XP_015273977.1"/>
    </source>
</evidence>
<protein>
    <submittedName>
        <fullName evidence="3">Arp2/3 complex-activating protein rickA-like</fullName>
    </submittedName>
</protein>
<feature type="compositionally biased region" description="Basic and acidic residues" evidence="1">
    <location>
        <begin position="37"/>
        <end position="53"/>
    </location>
</feature>
<feature type="region of interest" description="Disordered" evidence="1">
    <location>
        <begin position="18"/>
        <end position="53"/>
    </location>
</feature>
<keyword evidence="2" id="KW-1185">Reference proteome</keyword>
<gene>
    <name evidence="3" type="primary">LOC107116556</name>
</gene>
<name>A0ABM1KJU0_GEKJA</name>
<reference evidence="3" key="1">
    <citation type="submission" date="2025-08" db="UniProtKB">
        <authorList>
            <consortium name="RefSeq"/>
        </authorList>
    </citation>
    <scope>IDENTIFICATION</scope>
</reference>
<proteinExistence type="predicted"/>
<evidence type="ECO:0000256" key="1">
    <source>
        <dbReference type="SAM" id="MobiDB-lite"/>
    </source>
</evidence>
<evidence type="ECO:0000313" key="2">
    <source>
        <dbReference type="Proteomes" id="UP000694871"/>
    </source>
</evidence>
<dbReference type="RefSeq" id="XP_015273977.1">
    <property type="nucleotide sequence ID" value="XM_015418491.1"/>
</dbReference>
<sequence>VQHTFENVKLLQISMHPTAAVEFSSKEEESPQDEDDSKAAEEAEAKEEEEKTLNELVDVLQDMVQDIPTEKAELPLHTILLPTVPLPTEPPEVASTVLEVASTVLEASQSETASTVWVDLKSTPQEEEVETPETVVVADQITPGSPTSILEMQKGTSELVVQHTDQTATEKPLVSVSLFIKKSTTKKSVKNFDQLTNGALSNLEQSLENVEKLDGILDTFTKKPVDQESEEGKVHKKKLTAEEILDLIEKLIETLKSTPSFVKEDRNLYKYIQTAETYIKEALELTEKAEKKVQQETPVLPSTHPPAREKEILVVHTPEPLPVPVPEPLPVPTPEPLPEPTPEPLPVPTPEPLPEPTPEPLPVPTPEPFPVPTVIVHSISPPPVPLAEKVEDAQVEMGKLKAFINLLYGFSPHLTTYTQNAAHKKVAEDIVERALAVLHAIKSVFCGSEEARSKQALKELLKEDMELVNQAMKTKRVS</sequence>